<keyword evidence="3" id="KW-1185">Reference proteome</keyword>
<dbReference type="PANTHER" id="PTHR42983:SF1">
    <property type="entry name" value="IRON-MOLYBDENUM PROTEIN"/>
    <property type="match status" value="1"/>
</dbReference>
<name>A0A1G9BW65_9BACT</name>
<dbReference type="InterPro" id="IPR036105">
    <property type="entry name" value="DiNase_FeMo-co_biosyn_sf"/>
</dbReference>
<dbReference type="PANTHER" id="PTHR42983">
    <property type="entry name" value="DINITROGENASE IRON-MOLYBDENUM COFACTOR PROTEIN-RELATED"/>
    <property type="match status" value="1"/>
</dbReference>
<gene>
    <name evidence="2" type="ORF">SAMN05660337_0446</name>
</gene>
<evidence type="ECO:0000313" key="3">
    <source>
        <dbReference type="Proteomes" id="UP000199053"/>
    </source>
</evidence>
<dbReference type="Proteomes" id="UP000199053">
    <property type="component" value="Unassembled WGS sequence"/>
</dbReference>
<accession>A0A1G9BW65</accession>
<reference evidence="3" key="1">
    <citation type="submission" date="2016-10" db="EMBL/GenBank/DDBJ databases">
        <authorList>
            <person name="Varghese N."/>
            <person name="Submissions S."/>
        </authorList>
    </citation>
    <scope>NUCLEOTIDE SEQUENCE [LARGE SCALE GENOMIC DNA]</scope>
    <source>
        <strain evidence="3">DSM 16995</strain>
    </source>
</reference>
<dbReference type="Gene3D" id="3.30.420.130">
    <property type="entry name" value="Dinitrogenase iron-molybdenum cofactor biosynthesis domain"/>
    <property type="match status" value="1"/>
</dbReference>
<feature type="domain" description="Dinitrogenase iron-molybdenum cofactor biosynthesis" evidence="1">
    <location>
        <begin position="9"/>
        <end position="99"/>
    </location>
</feature>
<dbReference type="SUPFAM" id="SSF53146">
    <property type="entry name" value="Nitrogenase accessory factor-like"/>
    <property type="match status" value="1"/>
</dbReference>
<protein>
    <submittedName>
        <fullName evidence="2">Predicted Fe-Mo cluster-binding protein, NifX family</fullName>
    </submittedName>
</protein>
<dbReference type="CDD" id="cd00851">
    <property type="entry name" value="MTH1175"/>
    <property type="match status" value="1"/>
</dbReference>
<dbReference type="InterPro" id="IPR003731">
    <property type="entry name" value="Di-Nase_FeMo-co_biosynth"/>
</dbReference>
<organism evidence="2 3">
    <name type="scientific">Maridesulfovibrio ferrireducens</name>
    <dbReference type="NCBI Taxonomy" id="246191"/>
    <lineage>
        <taxon>Bacteria</taxon>
        <taxon>Pseudomonadati</taxon>
        <taxon>Thermodesulfobacteriota</taxon>
        <taxon>Desulfovibrionia</taxon>
        <taxon>Desulfovibrionales</taxon>
        <taxon>Desulfovibrionaceae</taxon>
        <taxon>Maridesulfovibrio</taxon>
    </lineage>
</organism>
<dbReference type="AlphaFoldDB" id="A0A1G9BW65"/>
<dbReference type="Pfam" id="PF02579">
    <property type="entry name" value="Nitro_FeMo-Co"/>
    <property type="match status" value="1"/>
</dbReference>
<dbReference type="RefSeq" id="WP_092157810.1">
    <property type="nucleotide sequence ID" value="NZ_FNGA01000001.1"/>
</dbReference>
<sequence>MIIALPSRDGQVDGHFGHCEAFTLFTLDENKNIIAEETLTPPPGCGCKSSIVPTLAEKGVTVLLAGNMGQGAVNLLQASNINVIRGCSGDLKAAVAQWAEGNLTDSATVCDDHESCGNH</sequence>
<evidence type="ECO:0000313" key="2">
    <source>
        <dbReference type="EMBL" id="SDK43728.1"/>
    </source>
</evidence>
<dbReference type="InterPro" id="IPR033913">
    <property type="entry name" value="MTH1175_dom"/>
</dbReference>
<dbReference type="EMBL" id="FNGA01000001">
    <property type="protein sequence ID" value="SDK43728.1"/>
    <property type="molecule type" value="Genomic_DNA"/>
</dbReference>
<dbReference type="STRING" id="246191.SAMN05660337_0446"/>
<proteinExistence type="predicted"/>
<dbReference type="OrthoDB" id="280278at2"/>
<evidence type="ECO:0000259" key="1">
    <source>
        <dbReference type="Pfam" id="PF02579"/>
    </source>
</evidence>